<evidence type="ECO:0000313" key="4">
    <source>
        <dbReference type="EMBL" id="JAG33729.1"/>
    </source>
</evidence>
<dbReference type="EMBL" id="GBHO01009876">
    <property type="protein sequence ID" value="JAG33728.1"/>
    <property type="molecule type" value="Transcribed_RNA"/>
</dbReference>
<feature type="transmembrane region" description="Helical" evidence="2">
    <location>
        <begin position="190"/>
        <end position="217"/>
    </location>
</feature>
<organism evidence="4">
    <name type="scientific">Lygus hesperus</name>
    <name type="common">Western plant bug</name>
    <dbReference type="NCBI Taxonomy" id="30085"/>
    <lineage>
        <taxon>Eukaryota</taxon>
        <taxon>Metazoa</taxon>
        <taxon>Ecdysozoa</taxon>
        <taxon>Arthropoda</taxon>
        <taxon>Hexapoda</taxon>
        <taxon>Insecta</taxon>
        <taxon>Pterygota</taxon>
        <taxon>Neoptera</taxon>
        <taxon>Paraneoptera</taxon>
        <taxon>Hemiptera</taxon>
        <taxon>Heteroptera</taxon>
        <taxon>Panheteroptera</taxon>
        <taxon>Cimicomorpha</taxon>
        <taxon>Miridae</taxon>
        <taxon>Mirini</taxon>
        <taxon>Lygus</taxon>
    </lineage>
</organism>
<protein>
    <submittedName>
        <fullName evidence="4">Sarcospan</fullName>
    </submittedName>
</protein>
<keyword evidence="2" id="KW-1133">Transmembrane helix</keyword>
<accession>A0A0A9YND9</accession>
<dbReference type="GO" id="GO:0042383">
    <property type="term" value="C:sarcolemma"/>
    <property type="evidence" value="ECO:0007669"/>
    <property type="project" value="TreeGrafter"/>
</dbReference>
<name>A0A0A9YND9_LYGHE</name>
<reference evidence="5" key="3">
    <citation type="journal article" date="2016" name="Gigascience">
        <title>De novo construction of an expanded transcriptome assembly for the western tarnished plant bug, Lygus hesperus.</title>
        <authorList>
            <person name="Tassone E.E."/>
            <person name="Geib S.M."/>
            <person name="Hall B."/>
            <person name="Fabrick J.A."/>
            <person name="Brent C.S."/>
            <person name="Hull J.J."/>
        </authorList>
    </citation>
    <scope>NUCLEOTIDE SEQUENCE</scope>
</reference>
<evidence type="ECO:0000256" key="1">
    <source>
        <dbReference type="SAM" id="MobiDB-lite"/>
    </source>
</evidence>
<dbReference type="AlphaFoldDB" id="A0A0A9YND9"/>
<sequence length="313" mass="34746">MNRGEGHNTLPRPRGTNCEGNNTLPRQREKGAVRIKEGERDRPLSLYDNLKDESPRESPSRSLGPSMASAMVTTVPQNIAAPKIEGRHAPTRTSLRHSRMIVLTRQGKVPRKYLPRVVKRHKLATSLLILQLLMGIAICTLAAWLLLWAPNLPFKDIPYWSGLPVLMASIIGIILLCSCRKEYPGMPVKYHVLAFKVMSMLASFGASVASFIAAGFAGHHLFRLHEMICEPANVLVMPCVCRSRTDVLTYQDLNCVEVLSILTVLLIASISANAFAGFLSAWYLCLHLSSSSPYAYSQVRTNDNRPIILTNKN</sequence>
<evidence type="ECO:0000313" key="5">
    <source>
        <dbReference type="EMBL" id="JAQ02567.1"/>
    </source>
</evidence>
<dbReference type="InterPro" id="IPR030429">
    <property type="entry name" value="Sarcospan"/>
</dbReference>
<dbReference type="PANTHER" id="PTHR15260">
    <property type="entry name" value="SARCOSPAN"/>
    <property type="match status" value="1"/>
</dbReference>
<gene>
    <name evidence="4" type="primary">Sspn_1</name>
    <name evidence="3" type="synonym">Sspn_0</name>
    <name evidence="4" type="ORF">CM83_44450</name>
    <name evidence="3" type="ORF">CM83_44451</name>
    <name evidence="5" type="ORF">g.47861</name>
</gene>
<feature type="compositionally biased region" description="Basic and acidic residues" evidence="1">
    <location>
        <begin position="26"/>
        <end position="59"/>
    </location>
</feature>
<feature type="transmembrane region" description="Helical" evidence="2">
    <location>
        <begin position="258"/>
        <end position="284"/>
    </location>
</feature>
<proteinExistence type="predicted"/>
<dbReference type="EMBL" id="GBHO01009875">
    <property type="protein sequence ID" value="JAG33729.1"/>
    <property type="molecule type" value="Transcribed_RNA"/>
</dbReference>
<evidence type="ECO:0000256" key="2">
    <source>
        <dbReference type="SAM" id="Phobius"/>
    </source>
</evidence>
<reference evidence="4" key="1">
    <citation type="journal article" date="2014" name="PLoS ONE">
        <title>Transcriptome-Based Identification of ABC Transporters in the Western Tarnished Plant Bug Lygus hesperus.</title>
        <authorList>
            <person name="Hull J.J."/>
            <person name="Chaney K."/>
            <person name="Geib S.M."/>
            <person name="Fabrick J.A."/>
            <person name="Brent C.S."/>
            <person name="Walsh D."/>
            <person name="Lavine L.C."/>
        </authorList>
    </citation>
    <scope>NUCLEOTIDE SEQUENCE</scope>
</reference>
<dbReference type="EMBL" id="GDHC01016062">
    <property type="protein sequence ID" value="JAQ02567.1"/>
    <property type="molecule type" value="Transcribed_RNA"/>
</dbReference>
<keyword evidence="2" id="KW-0812">Transmembrane</keyword>
<feature type="region of interest" description="Disordered" evidence="1">
    <location>
        <begin position="1"/>
        <end position="67"/>
    </location>
</feature>
<feature type="transmembrane region" description="Helical" evidence="2">
    <location>
        <begin position="123"/>
        <end position="147"/>
    </location>
</feature>
<reference evidence="4" key="2">
    <citation type="submission" date="2014-07" db="EMBL/GenBank/DDBJ databases">
        <authorList>
            <person name="Hull J."/>
        </authorList>
    </citation>
    <scope>NUCLEOTIDE SEQUENCE</scope>
</reference>
<keyword evidence="2" id="KW-0472">Membrane</keyword>
<dbReference type="GO" id="GO:0016010">
    <property type="term" value="C:dystrophin-associated glycoprotein complex"/>
    <property type="evidence" value="ECO:0007669"/>
    <property type="project" value="InterPro"/>
</dbReference>
<evidence type="ECO:0000313" key="3">
    <source>
        <dbReference type="EMBL" id="JAG33728.1"/>
    </source>
</evidence>
<dbReference type="PANTHER" id="PTHR15260:SF1">
    <property type="entry name" value="SARCOSPAN"/>
    <property type="match status" value="1"/>
</dbReference>
<feature type="transmembrane region" description="Helical" evidence="2">
    <location>
        <begin position="159"/>
        <end position="178"/>
    </location>
</feature>